<evidence type="ECO:0000259" key="2">
    <source>
        <dbReference type="PROSITE" id="PS51840"/>
    </source>
</evidence>
<evidence type="ECO:0000313" key="4">
    <source>
        <dbReference type="Proteomes" id="UP000247409"/>
    </source>
</evidence>
<dbReference type="PROSITE" id="PS51840">
    <property type="entry name" value="C2_NT"/>
    <property type="match status" value="1"/>
</dbReference>
<dbReference type="OrthoDB" id="5399at2759"/>
<proteinExistence type="predicted"/>
<dbReference type="EMBL" id="NBIV01000044">
    <property type="protein sequence ID" value="PXF46127.1"/>
    <property type="molecule type" value="Genomic_DNA"/>
</dbReference>
<feature type="compositionally biased region" description="Polar residues" evidence="1">
    <location>
        <begin position="241"/>
        <end position="252"/>
    </location>
</feature>
<dbReference type="Proteomes" id="UP000247409">
    <property type="component" value="Unassembled WGS sequence"/>
</dbReference>
<organism evidence="3 4">
    <name type="scientific">Gracilariopsis chorda</name>
    <dbReference type="NCBI Taxonomy" id="448386"/>
    <lineage>
        <taxon>Eukaryota</taxon>
        <taxon>Rhodophyta</taxon>
        <taxon>Florideophyceae</taxon>
        <taxon>Rhodymeniophycidae</taxon>
        <taxon>Gracilariales</taxon>
        <taxon>Gracilariaceae</taxon>
        <taxon>Gracilariopsis</taxon>
    </lineage>
</organism>
<feature type="compositionally biased region" description="Low complexity" evidence="1">
    <location>
        <begin position="225"/>
        <end position="240"/>
    </location>
</feature>
<feature type="domain" description="C2 NT-type" evidence="2">
    <location>
        <begin position="23"/>
        <end position="170"/>
    </location>
</feature>
<protein>
    <recommendedName>
        <fullName evidence="2">C2 NT-type domain-containing protein</fullName>
    </recommendedName>
</protein>
<comment type="caution">
    <text evidence="3">The sequence shown here is derived from an EMBL/GenBank/DDBJ whole genome shotgun (WGS) entry which is preliminary data.</text>
</comment>
<reference evidence="3 4" key="1">
    <citation type="journal article" date="2018" name="Mol. Biol. Evol.">
        <title>Analysis of the draft genome of the red seaweed Gracilariopsis chorda provides insights into genome size evolution in Rhodophyta.</title>
        <authorList>
            <person name="Lee J."/>
            <person name="Yang E.C."/>
            <person name="Graf L."/>
            <person name="Yang J.H."/>
            <person name="Qiu H."/>
            <person name="Zel Zion U."/>
            <person name="Chan C.X."/>
            <person name="Stephens T.G."/>
            <person name="Weber A.P.M."/>
            <person name="Boo G.H."/>
            <person name="Boo S.M."/>
            <person name="Kim K.M."/>
            <person name="Shin Y."/>
            <person name="Jung M."/>
            <person name="Lee S.J."/>
            <person name="Yim H.S."/>
            <person name="Lee J.H."/>
            <person name="Bhattacharya D."/>
            <person name="Yoon H.S."/>
        </authorList>
    </citation>
    <scope>NUCLEOTIDE SEQUENCE [LARGE SCALE GENOMIC DNA]</scope>
    <source>
        <strain evidence="3 4">SKKU-2015</strain>
        <tissue evidence="3">Whole body</tissue>
    </source>
</reference>
<dbReference type="AlphaFoldDB" id="A0A2V3IWQ7"/>
<evidence type="ECO:0000256" key="1">
    <source>
        <dbReference type="SAM" id="MobiDB-lite"/>
    </source>
</evidence>
<evidence type="ECO:0000313" key="3">
    <source>
        <dbReference type="EMBL" id="PXF46127.1"/>
    </source>
</evidence>
<accession>A0A2V3IWQ7</accession>
<feature type="region of interest" description="Disordered" evidence="1">
    <location>
        <begin position="215"/>
        <end position="256"/>
    </location>
</feature>
<gene>
    <name evidence="3" type="ORF">BWQ96_04133</name>
</gene>
<feature type="region of interest" description="Disordered" evidence="1">
    <location>
        <begin position="397"/>
        <end position="422"/>
    </location>
</feature>
<name>A0A2V3IWQ7_9FLOR</name>
<sequence length="520" mass="57270">MAQRVRNLLKHSGSKLSVAHGSVKHIGTTPYRFRIDVFVSGVERVTNAPQVSVTWERKGKKYATQARQVLNGKAEIGQSLAMECTLFRNTPKPSKGEPSSANDASELNFDEKLAKFVLRKGGPDGKPIGKITLDLAKYIKGTTSTVFADLNLSNGSTVITKIEATMLHIGRKGKNGSRAGSDTLSEMTDVYRDDDSIFGDTVSEDLGDLEQVTRTPPSLGAVQIPSASSPVSTPTSADSPQKTASRQKSSTFLGVLPKRQESLAADSLKSFDSATDIPKKEKSKRVKGNDNMKESPSLRDKLKSKLRDRKAAAKKPKDDDSSEGKAKPPSTKGIPTPSKREKEKPAVPPELISEVKELKAHVNALKKENLKLKSAFKNAQEEIDALKADLEARELDLEDEKSRSSRSPKPTALPELSNRKDKRIAELEANNENLLEELEELHQQQVLTSNQDAASANQTKEMRKRIEELEIALKREPRFLDVVNELKVTKVSLALANMEKEQALFKLQAMQHKLGMITPY</sequence>
<keyword evidence="4" id="KW-1185">Reference proteome</keyword>
<dbReference type="Pfam" id="PF10358">
    <property type="entry name" value="NT-C2"/>
    <property type="match status" value="1"/>
</dbReference>
<feature type="compositionally biased region" description="Basic and acidic residues" evidence="1">
    <location>
        <begin position="287"/>
        <end position="326"/>
    </location>
</feature>
<dbReference type="InterPro" id="IPR019448">
    <property type="entry name" value="NT-C2"/>
</dbReference>
<feature type="region of interest" description="Disordered" evidence="1">
    <location>
        <begin position="274"/>
        <end position="351"/>
    </location>
</feature>